<dbReference type="AlphaFoldDB" id="A0A4V1Q2D1"/>
<gene>
    <name evidence="2" type="ORF">EST38_g11185</name>
</gene>
<dbReference type="Proteomes" id="UP000290288">
    <property type="component" value="Unassembled WGS sequence"/>
</dbReference>
<keyword evidence="1" id="KW-0175">Coiled coil</keyword>
<organism evidence="2 3">
    <name type="scientific">Candolleomyces aberdarensis</name>
    <dbReference type="NCBI Taxonomy" id="2316362"/>
    <lineage>
        <taxon>Eukaryota</taxon>
        <taxon>Fungi</taxon>
        <taxon>Dikarya</taxon>
        <taxon>Basidiomycota</taxon>
        <taxon>Agaricomycotina</taxon>
        <taxon>Agaricomycetes</taxon>
        <taxon>Agaricomycetidae</taxon>
        <taxon>Agaricales</taxon>
        <taxon>Agaricineae</taxon>
        <taxon>Psathyrellaceae</taxon>
        <taxon>Candolleomyces</taxon>
    </lineage>
</organism>
<reference evidence="2 3" key="1">
    <citation type="submission" date="2019-01" db="EMBL/GenBank/DDBJ databases">
        <title>Draft genome sequence of Psathyrella aberdarensis IHI B618.</title>
        <authorList>
            <person name="Buettner E."/>
            <person name="Kellner H."/>
        </authorList>
    </citation>
    <scope>NUCLEOTIDE SEQUENCE [LARGE SCALE GENOMIC DNA]</scope>
    <source>
        <strain evidence="2 3">IHI B618</strain>
    </source>
</reference>
<keyword evidence="3" id="KW-1185">Reference proteome</keyword>
<name>A0A4V1Q2D1_9AGAR</name>
<comment type="caution">
    <text evidence="2">The sequence shown here is derived from an EMBL/GenBank/DDBJ whole genome shotgun (WGS) entry which is preliminary data.</text>
</comment>
<dbReference type="EMBL" id="SDEE01000665">
    <property type="protein sequence ID" value="RXW14668.1"/>
    <property type="molecule type" value="Genomic_DNA"/>
</dbReference>
<protein>
    <submittedName>
        <fullName evidence="2">Uncharacterized protein</fullName>
    </submittedName>
</protein>
<evidence type="ECO:0000313" key="2">
    <source>
        <dbReference type="EMBL" id="RXW14668.1"/>
    </source>
</evidence>
<evidence type="ECO:0000313" key="3">
    <source>
        <dbReference type="Proteomes" id="UP000290288"/>
    </source>
</evidence>
<evidence type="ECO:0000256" key="1">
    <source>
        <dbReference type="SAM" id="Coils"/>
    </source>
</evidence>
<accession>A0A4V1Q2D1</accession>
<proteinExistence type="predicted"/>
<sequence>MLQEREQFEKIALNRLATVQSEIKAKQKKIENLKKDIEKAKTKQKGKSRAKPSKWERLIGIKTRIEQLENQFSRIERSVYDTEEDTDFIEVAEDD</sequence>
<feature type="coiled-coil region" evidence="1">
    <location>
        <begin position="16"/>
        <end position="85"/>
    </location>
</feature>